<gene>
    <name evidence="2" type="ORF">BST15_15230</name>
    <name evidence="3" type="ORF">E6Q54_17460</name>
    <name evidence="1" type="ORF">WR43_20125</name>
</gene>
<name>A0A0F5MQZ6_9MYCO</name>
<dbReference type="CDD" id="cd06587">
    <property type="entry name" value="VOC"/>
    <property type="match status" value="1"/>
</dbReference>
<evidence type="ECO:0000313" key="6">
    <source>
        <dbReference type="Proteomes" id="UP000321797"/>
    </source>
</evidence>
<comment type="caution">
    <text evidence="1">The sequence shown here is derived from an EMBL/GenBank/DDBJ whole genome shotgun (WGS) entry which is preliminary data.</text>
</comment>
<accession>A0A0F5MQZ6</accession>
<organism evidence="1 4">
    <name type="scientific">Mycolicibacter arupensis</name>
    <dbReference type="NCBI Taxonomy" id="342002"/>
    <lineage>
        <taxon>Bacteria</taxon>
        <taxon>Bacillati</taxon>
        <taxon>Actinomycetota</taxon>
        <taxon>Actinomycetes</taxon>
        <taxon>Mycobacteriales</taxon>
        <taxon>Mycobacteriaceae</taxon>
        <taxon>Mycolicibacter</taxon>
    </lineage>
</organism>
<dbReference type="AlphaFoldDB" id="A0A0F5MQZ6"/>
<protein>
    <submittedName>
        <fullName evidence="1">Glyoxalase</fullName>
    </submittedName>
    <submittedName>
        <fullName evidence="3">VOC family protein</fullName>
    </submittedName>
</protein>
<evidence type="ECO:0000313" key="5">
    <source>
        <dbReference type="Proteomes" id="UP000192327"/>
    </source>
</evidence>
<dbReference type="STRING" id="342002.BST15_15230"/>
<evidence type="ECO:0000313" key="1">
    <source>
        <dbReference type="EMBL" id="KKB97223.1"/>
    </source>
</evidence>
<evidence type="ECO:0000313" key="2">
    <source>
        <dbReference type="EMBL" id="OQZ94917.1"/>
    </source>
</evidence>
<dbReference type="SUPFAM" id="SSF54593">
    <property type="entry name" value="Glyoxalase/Bleomycin resistance protein/Dihydroxybiphenyl dioxygenase"/>
    <property type="match status" value="1"/>
</dbReference>
<dbReference type="Proteomes" id="UP000034416">
    <property type="component" value="Unassembled WGS sequence"/>
</dbReference>
<evidence type="ECO:0000313" key="3">
    <source>
        <dbReference type="EMBL" id="TXI52925.1"/>
    </source>
</evidence>
<dbReference type="EMBL" id="SSGD01000117">
    <property type="protein sequence ID" value="TXI52925.1"/>
    <property type="molecule type" value="Genomic_DNA"/>
</dbReference>
<dbReference type="InterPro" id="IPR029068">
    <property type="entry name" value="Glyas_Bleomycin-R_OHBP_Dase"/>
</dbReference>
<reference evidence="2 5" key="3">
    <citation type="submission" date="2016-12" db="EMBL/GenBank/DDBJ databases">
        <title>The new phylogeny of genus Mycobacterium.</title>
        <authorList>
            <person name="Tortoli E."/>
            <person name="Trovato A."/>
            <person name="Cirillo D.M."/>
        </authorList>
    </citation>
    <scope>NUCLEOTIDE SEQUENCE [LARGE SCALE GENOMIC DNA]</scope>
    <source>
        <strain evidence="2 5">DSM 44942</strain>
    </source>
</reference>
<dbReference type="EMBL" id="MVHH01000036">
    <property type="protein sequence ID" value="OQZ94917.1"/>
    <property type="molecule type" value="Genomic_DNA"/>
</dbReference>
<dbReference type="OrthoDB" id="9797743at2"/>
<dbReference type="PATRIC" id="fig|342002.3.peg.3987"/>
<keyword evidence="5" id="KW-1185">Reference proteome</keyword>
<sequence length="135" mass="15193">MSTARVASCLMRVSHLDRSVKFYCEVFQCDVAIRERDAALLLTPDGFEIYLRTHEASRAGGITGVGVEQIIWSVGSEAELKQIEQRMRVHDPSVYSNTLGDISFVDGGDPDGIRVLVTYPTPHQLPREVIDRRFR</sequence>
<dbReference type="Gene3D" id="3.10.180.10">
    <property type="entry name" value="2,3-Dihydroxybiphenyl 1,2-Dioxygenase, domain 1"/>
    <property type="match status" value="1"/>
</dbReference>
<reference evidence="4" key="1">
    <citation type="submission" date="2015-04" db="EMBL/GenBank/DDBJ databases">
        <title>Genome sequence of Mycobacterium arupense GUC1.</title>
        <authorList>
            <person name="Greninger A.L."/>
            <person name="Cunningham G."/>
            <person name="Chiu C.Y."/>
            <person name="Miller S."/>
        </authorList>
    </citation>
    <scope>NUCLEOTIDE SEQUENCE [LARGE SCALE GENOMIC DNA]</scope>
    <source>
        <strain evidence="4">GUC1</strain>
    </source>
</reference>
<dbReference type="EMBL" id="LASW01000166">
    <property type="protein sequence ID" value="KKB97223.1"/>
    <property type="molecule type" value="Genomic_DNA"/>
</dbReference>
<evidence type="ECO:0000313" key="4">
    <source>
        <dbReference type="Proteomes" id="UP000034416"/>
    </source>
</evidence>
<reference evidence="3 6" key="4">
    <citation type="submission" date="2018-09" db="EMBL/GenBank/DDBJ databases">
        <title>Metagenome Assembled Genomes from an Advanced Water Purification Facility.</title>
        <authorList>
            <person name="Stamps B.W."/>
            <person name="Spear J.R."/>
        </authorList>
    </citation>
    <scope>NUCLEOTIDE SEQUENCE [LARGE SCALE GENOMIC DNA]</scope>
    <source>
        <strain evidence="3">Bin_29_2</strain>
    </source>
</reference>
<proteinExistence type="predicted"/>
<dbReference type="Proteomes" id="UP000321797">
    <property type="component" value="Unassembled WGS sequence"/>
</dbReference>
<dbReference type="Proteomes" id="UP000192327">
    <property type="component" value="Unassembled WGS sequence"/>
</dbReference>
<reference evidence="1" key="2">
    <citation type="submission" date="2015-04" db="EMBL/GenBank/DDBJ databases">
        <title>Genome sequence of Mycobacterium arupense strain GUC1.</title>
        <authorList>
            <person name="Greninger A.L."/>
            <person name="Cunningham G."/>
            <person name="Chiu C.Y."/>
            <person name="Miller S."/>
        </authorList>
    </citation>
    <scope>NUCLEOTIDE SEQUENCE</scope>
    <source>
        <strain evidence="1">GUC1</strain>
    </source>
</reference>